<name>A0A543NN11_9ACTN</name>
<dbReference type="GO" id="GO:0032259">
    <property type="term" value="P:methylation"/>
    <property type="evidence" value="ECO:0007669"/>
    <property type="project" value="UniProtKB-KW"/>
</dbReference>
<dbReference type="RefSeq" id="WP_141925300.1">
    <property type="nucleotide sequence ID" value="NZ_VFQC01000001.1"/>
</dbReference>
<dbReference type="SUPFAM" id="SSF53335">
    <property type="entry name" value="S-adenosyl-L-methionine-dependent methyltransferases"/>
    <property type="match status" value="1"/>
</dbReference>
<accession>A0A543NN11</accession>
<dbReference type="Gene3D" id="3.40.50.150">
    <property type="entry name" value="Vaccinia Virus protein VP39"/>
    <property type="match status" value="1"/>
</dbReference>
<proteinExistence type="predicted"/>
<comment type="caution">
    <text evidence="2">The sequence shown here is derived from an EMBL/GenBank/DDBJ whole genome shotgun (WGS) entry which is preliminary data.</text>
</comment>
<protein>
    <submittedName>
        <fullName evidence="2">S-adenosyl methyltransferase</fullName>
    </submittedName>
</protein>
<evidence type="ECO:0000313" key="2">
    <source>
        <dbReference type="EMBL" id="TQN33204.1"/>
    </source>
</evidence>
<dbReference type="InterPro" id="IPR006764">
    <property type="entry name" value="SAM_dep_MeTrfase_SAV2177_type"/>
</dbReference>
<dbReference type="Pfam" id="PF04672">
    <property type="entry name" value="Methyltransf_19"/>
    <property type="match status" value="1"/>
</dbReference>
<keyword evidence="2" id="KW-0808">Transferase</keyword>
<dbReference type="OrthoDB" id="3216820at2"/>
<keyword evidence="2" id="KW-0489">Methyltransferase</keyword>
<dbReference type="EMBL" id="VFQC01000001">
    <property type="protein sequence ID" value="TQN33204.1"/>
    <property type="molecule type" value="Genomic_DNA"/>
</dbReference>
<dbReference type="PIRSF" id="PIRSF017393">
    <property type="entry name" value="MTase_SAV2177"/>
    <property type="match status" value="1"/>
</dbReference>
<dbReference type="Proteomes" id="UP000317422">
    <property type="component" value="Unassembled WGS sequence"/>
</dbReference>
<feature type="region of interest" description="Disordered" evidence="1">
    <location>
        <begin position="250"/>
        <end position="275"/>
    </location>
</feature>
<evidence type="ECO:0000256" key="1">
    <source>
        <dbReference type="SAM" id="MobiDB-lite"/>
    </source>
</evidence>
<gene>
    <name evidence="2" type="ORF">FHX37_3208</name>
</gene>
<dbReference type="AlphaFoldDB" id="A0A543NN11"/>
<keyword evidence="3" id="KW-1185">Reference proteome</keyword>
<dbReference type="InterPro" id="IPR029063">
    <property type="entry name" value="SAM-dependent_MTases_sf"/>
</dbReference>
<reference evidence="2 3" key="1">
    <citation type="submission" date="2019-06" db="EMBL/GenBank/DDBJ databases">
        <title>Sequencing the genomes of 1000 actinobacteria strains.</title>
        <authorList>
            <person name="Klenk H.-P."/>
        </authorList>
    </citation>
    <scope>NUCLEOTIDE SEQUENCE [LARGE SCALE GENOMIC DNA]</scope>
    <source>
        <strain evidence="2 3">DSM 45015</strain>
    </source>
</reference>
<dbReference type="GO" id="GO:0008168">
    <property type="term" value="F:methyltransferase activity"/>
    <property type="evidence" value="ECO:0007669"/>
    <property type="project" value="UniProtKB-KW"/>
</dbReference>
<organism evidence="2 3">
    <name type="scientific">Haloactinospora alba</name>
    <dbReference type="NCBI Taxonomy" id="405555"/>
    <lineage>
        <taxon>Bacteria</taxon>
        <taxon>Bacillati</taxon>
        <taxon>Actinomycetota</taxon>
        <taxon>Actinomycetes</taxon>
        <taxon>Streptosporangiales</taxon>
        <taxon>Nocardiopsidaceae</taxon>
        <taxon>Haloactinospora</taxon>
    </lineage>
</organism>
<evidence type="ECO:0000313" key="3">
    <source>
        <dbReference type="Proteomes" id="UP000317422"/>
    </source>
</evidence>
<sequence>MSDAAPVGPPVPPPVDATVPHSARIWNHWLGGKDNYAADREVADEFRARFPGIRDYARQGRAFLGRAVRYLAGEAGVRQFLDIGSGMPTVNNTHEVAQAVAPESRVVYVDNDPLVLAHANALLVGTEEGSTDYIHADLRDPAAIIGAARRRLDLTRPVALMLMGVLGHVPDEEVHPVVDGLLGELPGGSYLAVWDGTDTEPAANEALESYNESVPLPYRARSPERIAAFFRGVEPVAPGVVPCPQWRPDPAGVGTLTPGASASRCGVGRKPGAAD</sequence>